<dbReference type="Pfam" id="PF00690">
    <property type="entry name" value="Cation_ATPase_N"/>
    <property type="match status" value="1"/>
</dbReference>
<comment type="caution">
    <text evidence="17">The sequence shown here is derived from an EMBL/GenBank/DDBJ whole genome shotgun (WGS) entry which is preliminary data.</text>
</comment>
<dbReference type="Proteomes" id="UP001152562">
    <property type="component" value="Unassembled WGS sequence"/>
</dbReference>
<dbReference type="InterPro" id="IPR004014">
    <property type="entry name" value="ATPase_P-typ_cation-transptr_N"/>
</dbReference>
<evidence type="ECO:0000313" key="17">
    <source>
        <dbReference type="EMBL" id="CAH3914471.1"/>
    </source>
</evidence>
<evidence type="ECO:0000256" key="5">
    <source>
        <dbReference type="ARBA" id="ARBA00022741"/>
    </source>
</evidence>
<feature type="transmembrane region" description="Helical" evidence="15">
    <location>
        <begin position="999"/>
        <end position="1019"/>
    </location>
</feature>
<sequence>MSTLIVTRQNDIKVIKFNKPKKKNAIDYYMYIKVIQELDSAAADKSISMVVLSGTGDFYSSGNELGNNLDINQELLLKSVKNFIKAIILFPKLLVAVVNGPAIGIAATTLPFCDFVYASEKAYFYTPFTKLGLVAEACSTINFPRVMGDRLATKMLMLNYKMPAQEALKCGLVTEVYKREELETKAWENIENILILPLDSLLTTKKLVRRPLLQQYLETNEIEMQEVKRLALKELYSLLGTDPVTGLSSERAKELLEYYGSNTLTPATQHGWARLLLKSLCTGFSILIWLGAILCLTAYLIELFTKPHPSTDNLYLGCVLIAVDVICGLFSFLQNYKSSKIMKTFNNMIPVTSCCVRDGITNTETPVSNLVRGDIVHIRAGDVIPADLRIIDSKGFKVDNSSLTGECVAVPRSNTEGTPNIIESQNVAFFSALCVEGWATGVVICCGDLTALGRIAGLAARLRPVPSPLSREIHQLMRYMSAWAVGLGLFIASASLGLGYPFMQTTIFVIGIVVANIPEGLQPTVTASLTLTAKQMVAKNCLVKNLEAMEALGACTTICSDKTGTLTENKMRVRHLWLGNQTFEVSTTSLAFQSFKICGALCSSASIAPDGNVHGDASEKAILNFIFDCDNPITISIHLDMLNLRHILVMKGAPEVVLDRSATVAMDNTEAINNKEINELINNAIENMANTGERILAFADLNLDVNKYPPGFEFDAEEINFPTENLRFLGLVGLIDPPRKEVRSAIERVRAAGVRVMMVTGDHPATARAVALEVGIATTPQCHVITGTELRNMTPDLLYLTLEKNYEIVFARTSPTQKLQIVEACQRQGSVVAVTGDGVNDAPALRRADIGVMTILCIDLGTDMWPAVSLAHENAERDVMARPPRRSDPLVSCSMIRLVYGHLGLIEFAAGMFAYFIVMAEHGFYPEQLFGIRQRWDNEAVSDVQDSLGQEWTYAERKELERACQAAYFVAIVMTQITNGIICKTRYNSIFHVGMKNKALNFGLVFEIILACVVCYVPGINSFFRTYPLRLKWWFLALPFTALMFVFDEFRKYCIRNETFGGWFNKLTLY</sequence>
<dbReference type="Gene3D" id="2.70.150.10">
    <property type="entry name" value="Calcium-transporting ATPase, cytoplasmic transduction domain A"/>
    <property type="match status" value="1"/>
</dbReference>
<evidence type="ECO:0000256" key="2">
    <source>
        <dbReference type="ARBA" id="ARBA00022475"/>
    </source>
</evidence>
<dbReference type="FunFam" id="1.20.1110.10:FF:000095">
    <property type="entry name" value="Sodium/potassium-transporting ATPase subunit alpha-1"/>
    <property type="match status" value="1"/>
</dbReference>
<evidence type="ECO:0000256" key="7">
    <source>
        <dbReference type="ARBA" id="ARBA00022967"/>
    </source>
</evidence>
<comment type="function">
    <text evidence="12">This is the catalytic component of the active enzyme, which catalyzes the hydrolysis of ATP coupled with the exchange of sodium and potassium ions across the plasma membrane. This action creates the electrochemical gradient of sodium and potassium ions, providing the energy for active transport of various nutrients.</text>
</comment>
<organism evidence="17 18">
    <name type="scientific">Pieris brassicae</name>
    <name type="common">White butterfly</name>
    <name type="synonym">Large white butterfly</name>
    <dbReference type="NCBI Taxonomy" id="7116"/>
    <lineage>
        <taxon>Eukaryota</taxon>
        <taxon>Metazoa</taxon>
        <taxon>Ecdysozoa</taxon>
        <taxon>Arthropoda</taxon>
        <taxon>Hexapoda</taxon>
        <taxon>Insecta</taxon>
        <taxon>Pterygota</taxon>
        <taxon>Neoptera</taxon>
        <taxon>Endopterygota</taxon>
        <taxon>Lepidoptera</taxon>
        <taxon>Glossata</taxon>
        <taxon>Ditrysia</taxon>
        <taxon>Papilionoidea</taxon>
        <taxon>Pieridae</taxon>
        <taxon>Pierinae</taxon>
        <taxon>Pieris</taxon>
    </lineage>
</organism>
<name>A0A9P0SVV3_PIEBR</name>
<dbReference type="Pfam" id="PF13246">
    <property type="entry name" value="Cation_ATPase"/>
    <property type="match status" value="1"/>
</dbReference>
<dbReference type="InterPro" id="IPR044492">
    <property type="entry name" value="P_typ_ATPase_HD_dom"/>
</dbReference>
<dbReference type="Gene3D" id="3.40.1110.10">
    <property type="entry name" value="Calcium-transporting ATPase, cytoplasmic domain N"/>
    <property type="match status" value="2"/>
</dbReference>
<evidence type="ECO:0000256" key="6">
    <source>
        <dbReference type="ARBA" id="ARBA00022840"/>
    </source>
</evidence>
<keyword evidence="7" id="KW-1278">Translocase</keyword>
<dbReference type="GO" id="GO:1902600">
    <property type="term" value="P:proton transmembrane transport"/>
    <property type="evidence" value="ECO:0007669"/>
    <property type="project" value="TreeGrafter"/>
</dbReference>
<dbReference type="InterPro" id="IPR001757">
    <property type="entry name" value="P_typ_ATPase"/>
</dbReference>
<dbReference type="PRINTS" id="PR00121">
    <property type="entry name" value="NAKATPASE"/>
</dbReference>
<evidence type="ECO:0000259" key="16">
    <source>
        <dbReference type="SMART" id="SM00831"/>
    </source>
</evidence>
<feature type="transmembrane region" description="Helical" evidence="15">
    <location>
        <begin position="280"/>
        <end position="301"/>
    </location>
</feature>
<evidence type="ECO:0000256" key="12">
    <source>
        <dbReference type="ARBA" id="ARBA00037422"/>
    </source>
</evidence>
<keyword evidence="3" id="KW-0633">Potassium transport</keyword>
<evidence type="ECO:0000256" key="10">
    <source>
        <dbReference type="ARBA" id="ARBA00023136"/>
    </source>
</evidence>
<dbReference type="SUPFAM" id="SSF56784">
    <property type="entry name" value="HAD-like"/>
    <property type="match status" value="1"/>
</dbReference>
<keyword evidence="5" id="KW-0547">Nucleotide-binding</keyword>
<dbReference type="PANTHER" id="PTHR43294:SF13">
    <property type="entry name" value="SODIUM_POTASSIUM-TRANSPORTING ATPASE SUBUNIT ALPHA"/>
    <property type="match status" value="1"/>
</dbReference>
<dbReference type="NCBIfam" id="TIGR01494">
    <property type="entry name" value="ATPase_P-type"/>
    <property type="match status" value="1"/>
</dbReference>
<dbReference type="GO" id="GO:0030007">
    <property type="term" value="P:intracellular potassium ion homeostasis"/>
    <property type="evidence" value="ECO:0007669"/>
    <property type="project" value="TreeGrafter"/>
</dbReference>
<reference evidence="17" key="1">
    <citation type="submission" date="2022-05" db="EMBL/GenBank/DDBJ databases">
        <authorList>
            <person name="Okamura Y."/>
        </authorList>
    </citation>
    <scope>NUCLEOTIDE SEQUENCE</scope>
</reference>
<dbReference type="Pfam" id="PF00378">
    <property type="entry name" value="ECH_1"/>
    <property type="match status" value="1"/>
</dbReference>
<dbReference type="GO" id="GO:0036376">
    <property type="term" value="P:sodium ion export across plasma membrane"/>
    <property type="evidence" value="ECO:0007669"/>
    <property type="project" value="TreeGrafter"/>
</dbReference>
<feature type="transmembrane region" description="Helical" evidence="15">
    <location>
        <begin position="480"/>
        <end position="503"/>
    </location>
</feature>
<keyword evidence="11" id="KW-0406">Ion transport</keyword>
<evidence type="ECO:0000256" key="3">
    <source>
        <dbReference type="ARBA" id="ARBA00022607"/>
    </source>
</evidence>
<dbReference type="GO" id="GO:0016887">
    <property type="term" value="F:ATP hydrolysis activity"/>
    <property type="evidence" value="ECO:0007669"/>
    <property type="project" value="InterPro"/>
</dbReference>
<dbReference type="Pfam" id="PF00122">
    <property type="entry name" value="E1-E2_ATPase"/>
    <property type="match status" value="1"/>
</dbReference>
<dbReference type="Gene3D" id="3.40.50.1000">
    <property type="entry name" value="HAD superfamily/HAD-like"/>
    <property type="match status" value="2"/>
</dbReference>
<dbReference type="InterPro" id="IPR023299">
    <property type="entry name" value="ATPase_P-typ_cyto_dom_N"/>
</dbReference>
<dbReference type="SUPFAM" id="SSF81665">
    <property type="entry name" value="Calcium ATPase, transmembrane domain M"/>
    <property type="match status" value="1"/>
</dbReference>
<comment type="subcellular location">
    <subcellularLocation>
        <location evidence="1">Cell membrane</location>
        <topology evidence="1">Multi-pass membrane protein</topology>
    </subcellularLocation>
</comment>
<keyword evidence="3" id="KW-0740">Sodium/potassium transport</keyword>
<dbReference type="PROSITE" id="PS00154">
    <property type="entry name" value="ATPASE_E1_E2"/>
    <property type="match status" value="1"/>
</dbReference>
<keyword evidence="6" id="KW-0067">ATP-binding</keyword>
<evidence type="ECO:0000256" key="4">
    <source>
        <dbReference type="ARBA" id="ARBA00022692"/>
    </source>
</evidence>
<keyword evidence="4 15" id="KW-0812">Transmembrane</keyword>
<evidence type="ECO:0000313" key="18">
    <source>
        <dbReference type="Proteomes" id="UP001152562"/>
    </source>
</evidence>
<keyword evidence="8 15" id="KW-1133">Transmembrane helix</keyword>
<dbReference type="InterPro" id="IPR001753">
    <property type="entry name" value="Enoyl-CoA_hydra/iso"/>
</dbReference>
<dbReference type="SMART" id="SM00831">
    <property type="entry name" value="Cation_ATPase_N"/>
    <property type="match status" value="1"/>
</dbReference>
<dbReference type="Gene3D" id="1.20.1110.10">
    <property type="entry name" value="Calcium-transporting ATPase, transmembrane domain"/>
    <property type="match status" value="2"/>
</dbReference>
<dbReference type="InterPro" id="IPR050510">
    <property type="entry name" value="Cation_transp_ATPase_P-type"/>
</dbReference>
<dbReference type="EC" id="7.2.2.13" evidence="14"/>
<dbReference type="InterPro" id="IPR023214">
    <property type="entry name" value="HAD_sf"/>
</dbReference>
<dbReference type="PANTHER" id="PTHR43294">
    <property type="entry name" value="SODIUM/POTASSIUM-TRANSPORTING ATPASE SUBUNIT ALPHA"/>
    <property type="match status" value="1"/>
</dbReference>
<accession>A0A9P0SVV3</accession>
<keyword evidence="2" id="KW-1003">Cell membrane</keyword>
<dbReference type="GO" id="GO:0005524">
    <property type="term" value="F:ATP binding"/>
    <property type="evidence" value="ECO:0007669"/>
    <property type="project" value="UniProtKB-KW"/>
</dbReference>
<evidence type="ECO:0000256" key="11">
    <source>
        <dbReference type="ARBA" id="ARBA00023201"/>
    </source>
</evidence>
<comment type="subunit">
    <text evidence="13">The sodium/potassium-transporting ATPase is composed of a catalytic alpha subunit, an auxiliary non-catalytic beta subunit and an additional regulatory subunit.</text>
</comment>
<dbReference type="InterPro" id="IPR036412">
    <property type="entry name" value="HAD-like_sf"/>
</dbReference>
<dbReference type="SFLD" id="SFLDS00003">
    <property type="entry name" value="Haloacid_Dehalogenase"/>
    <property type="match status" value="1"/>
</dbReference>
<evidence type="ECO:0000256" key="13">
    <source>
        <dbReference type="ARBA" id="ARBA00038795"/>
    </source>
</evidence>
<dbReference type="InterPro" id="IPR006068">
    <property type="entry name" value="ATPase_P-typ_cation-transptr_C"/>
</dbReference>
<dbReference type="Gene3D" id="3.90.226.10">
    <property type="entry name" value="2-enoyl-CoA Hydratase, Chain A, domain 1"/>
    <property type="match status" value="1"/>
</dbReference>
<gene>
    <name evidence="17" type="ORF">PIBRA_LOCUS1019</name>
</gene>
<dbReference type="Pfam" id="PF00689">
    <property type="entry name" value="Cation_ATPase_C"/>
    <property type="match status" value="1"/>
</dbReference>
<dbReference type="SUPFAM" id="SSF52096">
    <property type="entry name" value="ClpP/crotonase"/>
    <property type="match status" value="1"/>
</dbReference>
<evidence type="ECO:0000256" key="8">
    <source>
        <dbReference type="ARBA" id="ARBA00022989"/>
    </source>
</evidence>
<feature type="transmembrane region" description="Helical" evidence="15">
    <location>
        <begin position="1031"/>
        <end position="1047"/>
    </location>
</feature>
<dbReference type="EMBL" id="CALOZG010000001">
    <property type="protein sequence ID" value="CAH3914471.1"/>
    <property type="molecule type" value="Genomic_DNA"/>
</dbReference>
<dbReference type="SFLD" id="SFLDG00002">
    <property type="entry name" value="C1.7:_P-type_atpase_like"/>
    <property type="match status" value="1"/>
</dbReference>
<dbReference type="GO" id="GO:0005886">
    <property type="term" value="C:plasma membrane"/>
    <property type="evidence" value="ECO:0007669"/>
    <property type="project" value="UniProtKB-SubCell"/>
</dbReference>
<feature type="transmembrane region" description="Helical" evidence="15">
    <location>
        <begin position="313"/>
        <end position="333"/>
    </location>
</feature>
<dbReference type="PRINTS" id="PR00119">
    <property type="entry name" value="CATATPASE"/>
</dbReference>
<dbReference type="InterPro" id="IPR008250">
    <property type="entry name" value="ATPase_P-typ_transduc_dom_A_sf"/>
</dbReference>
<keyword evidence="11" id="KW-0813">Transport</keyword>
<evidence type="ECO:0000256" key="1">
    <source>
        <dbReference type="ARBA" id="ARBA00004651"/>
    </source>
</evidence>
<proteinExistence type="predicted"/>
<dbReference type="InterPro" id="IPR029045">
    <property type="entry name" value="ClpP/crotonase-like_dom_sf"/>
</dbReference>
<dbReference type="AlphaFoldDB" id="A0A9P0SVV3"/>
<dbReference type="CDD" id="cd06558">
    <property type="entry name" value="crotonase-like"/>
    <property type="match status" value="1"/>
</dbReference>
<dbReference type="GO" id="GO:0005391">
    <property type="term" value="F:P-type sodium:potassium-exchanging transporter activity"/>
    <property type="evidence" value="ECO:0007669"/>
    <property type="project" value="UniProtKB-EC"/>
</dbReference>
<dbReference type="InterPro" id="IPR059000">
    <property type="entry name" value="ATPase_P-type_domA"/>
</dbReference>
<dbReference type="SUPFAM" id="SSF81660">
    <property type="entry name" value="Metal cation-transporting ATPase, ATP-binding domain N"/>
    <property type="match status" value="1"/>
</dbReference>
<keyword evidence="10 15" id="KW-0472">Membrane</keyword>
<keyword evidence="3" id="KW-0630">Potassium</keyword>
<evidence type="ECO:0000256" key="14">
    <source>
        <dbReference type="ARBA" id="ARBA00039096"/>
    </source>
</evidence>
<dbReference type="SFLD" id="SFLDF00027">
    <property type="entry name" value="p-type_atpase"/>
    <property type="match status" value="1"/>
</dbReference>
<dbReference type="GO" id="GO:1990573">
    <property type="term" value="P:potassium ion import across plasma membrane"/>
    <property type="evidence" value="ECO:0007669"/>
    <property type="project" value="TreeGrafter"/>
</dbReference>
<feature type="domain" description="Cation-transporting P-type ATPase N-terminal" evidence="16">
    <location>
        <begin position="226"/>
        <end position="300"/>
    </location>
</feature>
<feature type="transmembrane region" description="Helical" evidence="15">
    <location>
        <begin position="898"/>
        <end position="918"/>
    </location>
</feature>
<keyword evidence="18" id="KW-1185">Reference proteome</keyword>
<dbReference type="GO" id="GO:0006883">
    <property type="term" value="P:intracellular sodium ion homeostasis"/>
    <property type="evidence" value="ECO:0007669"/>
    <property type="project" value="TreeGrafter"/>
</dbReference>
<keyword evidence="9" id="KW-0915">Sodium</keyword>
<dbReference type="InterPro" id="IPR018303">
    <property type="entry name" value="ATPase_P-typ_P_site"/>
</dbReference>
<keyword evidence="11" id="KW-0739">Sodium transport</keyword>
<evidence type="ECO:0000256" key="15">
    <source>
        <dbReference type="SAM" id="Phobius"/>
    </source>
</evidence>
<dbReference type="InterPro" id="IPR023298">
    <property type="entry name" value="ATPase_P-typ_TM_dom_sf"/>
</dbReference>
<dbReference type="SUPFAM" id="SSF81653">
    <property type="entry name" value="Calcium ATPase, transduction domain A"/>
    <property type="match status" value="1"/>
</dbReference>
<protein>
    <recommendedName>
        <fullName evidence="14">Na(+)/K(+)-exchanging ATPase</fullName>
        <ecNumber evidence="14">7.2.2.13</ecNumber>
    </recommendedName>
</protein>
<evidence type="ECO:0000256" key="9">
    <source>
        <dbReference type="ARBA" id="ARBA00023053"/>
    </source>
</evidence>